<evidence type="ECO:0000313" key="3">
    <source>
        <dbReference type="EMBL" id="MFC4357755.1"/>
    </source>
</evidence>
<dbReference type="EMBL" id="JBHSDS010000004">
    <property type="protein sequence ID" value="MFC4357755.1"/>
    <property type="molecule type" value="Genomic_DNA"/>
</dbReference>
<proteinExistence type="predicted"/>
<comment type="caution">
    <text evidence="3">The sequence shown here is derived from an EMBL/GenBank/DDBJ whole genome shotgun (WGS) entry which is preliminary data.</text>
</comment>
<dbReference type="Gene3D" id="1.10.10.10">
    <property type="entry name" value="Winged helix-like DNA-binding domain superfamily/Winged helix DNA-binding domain"/>
    <property type="match status" value="1"/>
</dbReference>
<gene>
    <name evidence="3" type="ORF">ACFO0N_07310</name>
</gene>
<organism evidence="3 4">
    <name type="scientific">Halobium salinum</name>
    <dbReference type="NCBI Taxonomy" id="1364940"/>
    <lineage>
        <taxon>Archaea</taxon>
        <taxon>Methanobacteriati</taxon>
        <taxon>Methanobacteriota</taxon>
        <taxon>Stenosarchaea group</taxon>
        <taxon>Halobacteria</taxon>
        <taxon>Halobacteriales</taxon>
        <taxon>Haloferacaceae</taxon>
        <taxon>Halobium</taxon>
    </lineage>
</organism>
<evidence type="ECO:0008006" key="5">
    <source>
        <dbReference type="Google" id="ProtNLM"/>
    </source>
</evidence>
<evidence type="ECO:0000256" key="1">
    <source>
        <dbReference type="SAM" id="Coils"/>
    </source>
</evidence>
<dbReference type="AlphaFoldDB" id="A0ABD5PA40"/>
<dbReference type="InterPro" id="IPR036388">
    <property type="entry name" value="WH-like_DNA-bd_sf"/>
</dbReference>
<keyword evidence="4" id="KW-1185">Reference proteome</keyword>
<dbReference type="RefSeq" id="WP_267625390.1">
    <property type="nucleotide sequence ID" value="NZ_JAODIW010000013.1"/>
</dbReference>
<feature type="region of interest" description="Disordered" evidence="2">
    <location>
        <begin position="1"/>
        <end position="20"/>
    </location>
</feature>
<dbReference type="SUPFAM" id="SSF46785">
    <property type="entry name" value="Winged helix' DNA-binding domain"/>
    <property type="match status" value="1"/>
</dbReference>
<feature type="coiled-coil region" evidence="1">
    <location>
        <begin position="111"/>
        <end position="138"/>
    </location>
</feature>
<reference evidence="3 4" key="1">
    <citation type="journal article" date="2019" name="Int. J. Syst. Evol. Microbiol.">
        <title>The Global Catalogue of Microorganisms (GCM) 10K type strain sequencing project: providing services to taxonomists for standard genome sequencing and annotation.</title>
        <authorList>
            <consortium name="The Broad Institute Genomics Platform"/>
            <consortium name="The Broad Institute Genome Sequencing Center for Infectious Disease"/>
            <person name="Wu L."/>
            <person name="Ma J."/>
        </authorList>
    </citation>
    <scope>NUCLEOTIDE SEQUENCE [LARGE SCALE GENOMIC DNA]</scope>
    <source>
        <strain evidence="3 4">CGMCC 1.12553</strain>
    </source>
</reference>
<evidence type="ECO:0000256" key="2">
    <source>
        <dbReference type="SAM" id="MobiDB-lite"/>
    </source>
</evidence>
<accession>A0ABD5PA40</accession>
<dbReference type="Proteomes" id="UP001595921">
    <property type="component" value="Unassembled WGS sequence"/>
</dbReference>
<dbReference type="InterPro" id="IPR036390">
    <property type="entry name" value="WH_DNA-bd_sf"/>
</dbReference>
<protein>
    <recommendedName>
        <fullName evidence="5">Helix-turn-helix domain-containing protein</fullName>
    </recommendedName>
</protein>
<keyword evidence="1" id="KW-0175">Coiled coil</keyword>
<name>A0ABD5PA40_9EURY</name>
<sequence length="166" mass="18578">MGAPETPETTETRETSETIGRTDAVTGLRKHMLRSLRERGGTATTTEVVRDAEVPSGSRGRHFSVLEEAGLVEKTEMVIGSHGSRVQEWQLTEKGAEVMLEDATSSSRPSVDDLEEEVEDLRAEVRNLREHKRKTHRLQQVLLDVIYPAVDEESQARIEEALEANE</sequence>
<evidence type="ECO:0000313" key="4">
    <source>
        <dbReference type="Proteomes" id="UP001595921"/>
    </source>
</evidence>